<name>A0A6A3Y626_9STRA</name>
<accession>A0A6A3Y626</accession>
<dbReference type="EMBL" id="QXGD01001176">
    <property type="protein sequence ID" value="KAE9212696.1"/>
    <property type="molecule type" value="Genomic_DNA"/>
</dbReference>
<evidence type="ECO:0000313" key="1">
    <source>
        <dbReference type="EMBL" id="KAE9212696.1"/>
    </source>
</evidence>
<comment type="caution">
    <text evidence="1">The sequence shown here is derived from an EMBL/GenBank/DDBJ whole genome shotgun (WGS) entry which is preliminary data.</text>
</comment>
<dbReference type="AlphaFoldDB" id="A0A6A3Y626"/>
<protein>
    <submittedName>
        <fullName evidence="1">Uncharacterized protein</fullName>
    </submittedName>
</protein>
<organism evidence="1 2">
    <name type="scientific">Phytophthora fragariae</name>
    <dbReference type="NCBI Taxonomy" id="53985"/>
    <lineage>
        <taxon>Eukaryota</taxon>
        <taxon>Sar</taxon>
        <taxon>Stramenopiles</taxon>
        <taxon>Oomycota</taxon>
        <taxon>Peronosporomycetes</taxon>
        <taxon>Peronosporales</taxon>
        <taxon>Peronosporaceae</taxon>
        <taxon>Phytophthora</taxon>
    </lineage>
</organism>
<reference evidence="1 2" key="1">
    <citation type="submission" date="2018-08" db="EMBL/GenBank/DDBJ databases">
        <title>Genomic investigation of the strawberry pathogen Phytophthora fragariae indicates pathogenicity is determined by transcriptional variation in three key races.</title>
        <authorList>
            <person name="Adams T.M."/>
            <person name="Armitage A.D."/>
            <person name="Sobczyk M.K."/>
            <person name="Bates H.J."/>
            <person name="Dunwell J.M."/>
            <person name="Nellist C.F."/>
            <person name="Harrison R.J."/>
        </authorList>
    </citation>
    <scope>NUCLEOTIDE SEQUENCE [LARGE SCALE GENOMIC DNA]</scope>
    <source>
        <strain evidence="1 2">BC-1</strain>
    </source>
</reference>
<gene>
    <name evidence="1" type="ORF">PF002_g18177</name>
</gene>
<dbReference type="Proteomes" id="UP000440367">
    <property type="component" value="Unassembled WGS sequence"/>
</dbReference>
<sequence length="233" mass="25860">MIPQKLHDLVLVAPVEYVLLLASVMVTELETPAVPLRYRSCWLCGAEADAGRFTARSRSRSCWPLCWCRQWAAGAVAAPFSRCGLPVLWLPPFALGLMVLRQTTLGVPGLVSVGGGVADAFFFSTPIATAKAQFISKTHRERRAKPLGREFPRSCFPEESSRRQCPGRQCRLQQESPRAPSLVRKSLLRINTIADVVHVILIYRLHNVGCEANVESVAEMAFERRGYEDLGPL</sequence>
<evidence type="ECO:0000313" key="2">
    <source>
        <dbReference type="Proteomes" id="UP000440367"/>
    </source>
</evidence>
<proteinExistence type="predicted"/>